<dbReference type="CDD" id="cd00082">
    <property type="entry name" value="HisKA"/>
    <property type="match status" value="1"/>
</dbReference>
<evidence type="ECO:0000313" key="11">
    <source>
        <dbReference type="EMBL" id="SHK43552.1"/>
    </source>
</evidence>
<evidence type="ECO:0000256" key="9">
    <source>
        <dbReference type="ARBA" id="ARBA00023026"/>
    </source>
</evidence>
<dbReference type="PANTHER" id="PTHR44936">
    <property type="entry name" value="SENSOR PROTEIN CREC"/>
    <property type="match status" value="1"/>
</dbReference>
<evidence type="ECO:0000256" key="6">
    <source>
        <dbReference type="ARBA" id="ARBA00022679"/>
    </source>
</evidence>
<dbReference type="Proteomes" id="UP000184363">
    <property type="component" value="Unassembled WGS sequence"/>
</dbReference>
<dbReference type="Gene3D" id="3.30.565.10">
    <property type="entry name" value="Histidine kinase-like ATPase, C-terminal domain"/>
    <property type="match status" value="1"/>
</dbReference>
<dbReference type="SUPFAM" id="SSF47384">
    <property type="entry name" value="Homodimeric domain of signal transducing histidine kinase"/>
    <property type="match status" value="1"/>
</dbReference>
<comment type="catalytic activity">
    <reaction evidence="1">
        <text>ATP + protein L-histidine = ADP + protein N-phospho-L-histidine.</text>
        <dbReference type="EC" id="2.7.13.3"/>
    </reaction>
</comment>
<comment type="subcellular location">
    <subcellularLocation>
        <location evidence="2">Cell membrane</location>
        <topology evidence="2">Multi-pass membrane protein</topology>
    </subcellularLocation>
</comment>
<dbReference type="InterPro" id="IPR003661">
    <property type="entry name" value="HisK_dim/P_dom"/>
</dbReference>
<sequence>MGGEFLVLVGPSGCGKTTALRMVAGLEEISADLGWASWSSCCARPAGGAAPQRLTMSTPETAALAAGVESVGVRIENARTHERRVAADLSHRLRTPLTALSLYVGAIGPDPAADRVRSAVDSLIRAVPATPSVLDEAARCDAVEVVSRRMAFCSALGRHGGRSCSVDLPRGPATFPLQAEDLAAVVDALMGGIFRYVPDGTAFGVSVVQHAGWVRLDVDDAGPGFTDPAAALRRGVSTSGSTGLGLAIARDAVEATGGTIHIERSGLGGARVRLRFAQADAAQAHAGEPRAWRLWRRSG</sequence>
<keyword evidence="8" id="KW-0902">Two-component regulatory system</keyword>
<dbReference type="Gene3D" id="3.40.50.300">
    <property type="entry name" value="P-loop containing nucleotide triphosphate hydrolases"/>
    <property type="match status" value="1"/>
</dbReference>
<dbReference type="InterPro" id="IPR050980">
    <property type="entry name" value="2C_sensor_his_kinase"/>
</dbReference>
<keyword evidence="4" id="KW-1003">Cell membrane</keyword>
<dbReference type="PROSITE" id="PS50109">
    <property type="entry name" value="HIS_KIN"/>
    <property type="match status" value="1"/>
</dbReference>
<dbReference type="Pfam" id="PF00512">
    <property type="entry name" value="HisKA"/>
    <property type="match status" value="1"/>
</dbReference>
<feature type="domain" description="Histidine kinase" evidence="10">
    <location>
        <begin position="88"/>
        <end position="280"/>
    </location>
</feature>
<dbReference type="AlphaFoldDB" id="A0A1M6SFN8"/>
<organism evidence="11 12">
    <name type="scientific">Pseudonocardia thermophila</name>
    <dbReference type="NCBI Taxonomy" id="1848"/>
    <lineage>
        <taxon>Bacteria</taxon>
        <taxon>Bacillati</taxon>
        <taxon>Actinomycetota</taxon>
        <taxon>Actinomycetes</taxon>
        <taxon>Pseudonocardiales</taxon>
        <taxon>Pseudonocardiaceae</taxon>
        <taxon>Pseudonocardia</taxon>
    </lineage>
</organism>
<evidence type="ECO:0000256" key="4">
    <source>
        <dbReference type="ARBA" id="ARBA00022475"/>
    </source>
</evidence>
<dbReference type="InterPro" id="IPR005467">
    <property type="entry name" value="His_kinase_dom"/>
</dbReference>
<dbReference type="PANTHER" id="PTHR44936:SF9">
    <property type="entry name" value="SENSOR PROTEIN CREC"/>
    <property type="match status" value="1"/>
</dbReference>
<evidence type="ECO:0000313" key="12">
    <source>
        <dbReference type="Proteomes" id="UP000184363"/>
    </source>
</evidence>
<keyword evidence="4" id="KW-0472">Membrane</keyword>
<dbReference type="GO" id="GO:0005886">
    <property type="term" value="C:plasma membrane"/>
    <property type="evidence" value="ECO:0007669"/>
    <property type="project" value="UniProtKB-SubCell"/>
</dbReference>
<name>A0A1M6SFN8_PSETH</name>
<dbReference type="SUPFAM" id="SSF55874">
    <property type="entry name" value="ATPase domain of HSP90 chaperone/DNA topoisomerase II/histidine kinase"/>
    <property type="match status" value="1"/>
</dbReference>
<evidence type="ECO:0000256" key="1">
    <source>
        <dbReference type="ARBA" id="ARBA00000085"/>
    </source>
</evidence>
<dbReference type="InterPro" id="IPR036890">
    <property type="entry name" value="HATPase_C_sf"/>
</dbReference>
<keyword evidence="6" id="KW-0808">Transferase</keyword>
<dbReference type="SUPFAM" id="SSF52540">
    <property type="entry name" value="P-loop containing nucleoside triphosphate hydrolases"/>
    <property type="match status" value="1"/>
</dbReference>
<dbReference type="PRINTS" id="PR00344">
    <property type="entry name" value="BCTRLSENSOR"/>
</dbReference>
<evidence type="ECO:0000256" key="7">
    <source>
        <dbReference type="ARBA" id="ARBA00022777"/>
    </source>
</evidence>
<dbReference type="SMART" id="SM00387">
    <property type="entry name" value="HATPase_c"/>
    <property type="match status" value="1"/>
</dbReference>
<evidence type="ECO:0000256" key="2">
    <source>
        <dbReference type="ARBA" id="ARBA00004651"/>
    </source>
</evidence>
<dbReference type="EMBL" id="FRAP01000006">
    <property type="protein sequence ID" value="SHK43552.1"/>
    <property type="molecule type" value="Genomic_DNA"/>
</dbReference>
<keyword evidence="7 11" id="KW-0418">Kinase</keyword>
<keyword evidence="12" id="KW-1185">Reference proteome</keyword>
<dbReference type="InterPro" id="IPR003594">
    <property type="entry name" value="HATPase_dom"/>
</dbReference>
<dbReference type="InterPro" id="IPR027417">
    <property type="entry name" value="P-loop_NTPase"/>
</dbReference>
<dbReference type="EC" id="2.7.13.3" evidence="3"/>
<evidence type="ECO:0000256" key="5">
    <source>
        <dbReference type="ARBA" id="ARBA00022553"/>
    </source>
</evidence>
<proteinExistence type="predicted"/>
<evidence type="ECO:0000256" key="3">
    <source>
        <dbReference type="ARBA" id="ARBA00012438"/>
    </source>
</evidence>
<accession>A0A1M6SFN8</accession>
<reference evidence="11 12" key="1">
    <citation type="submission" date="2016-11" db="EMBL/GenBank/DDBJ databases">
        <authorList>
            <person name="Jaros S."/>
            <person name="Januszkiewicz K."/>
            <person name="Wedrychowicz H."/>
        </authorList>
    </citation>
    <scope>NUCLEOTIDE SEQUENCE [LARGE SCALE GENOMIC DNA]</scope>
    <source>
        <strain evidence="11 12">DSM 43832</strain>
    </source>
</reference>
<dbReference type="Pfam" id="PF02518">
    <property type="entry name" value="HATPase_c"/>
    <property type="match status" value="1"/>
</dbReference>
<keyword evidence="9" id="KW-0843">Virulence</keyword>
<keyword evidence="5" id="KW-0597">Phosphoprotein</keyword>
<dbReference type="InterPro" id="IPR036097">
    <property type="entry name" value="HisK_dim/P_sf"/>
</dbReference>
<gene>
    <name evidence="11" type="ORF">SAMN05443637_106122</name>
</gene>
<evidence type="ECO:0000259" key="10">
    <source>
        <dbReference type="PROSITE" id="PS50109"/>
    </source>
</evidence>
<dbReference type="GO" id="GO:0000155">
    <property type="term" value="F:phosphorelay sensor kinase activity"/>
    <property type="evidence" value="ECO:0007669"/>
    <property type="project" value="InterPro"/>
</dbReference>
<dbReference type="STRING" id="1848.SAMN05443637_106122"/>
<evidence type="ECO:0000256" key="8">
    <source>
        <dbReference type="ARBA" id="ARBA00023012"/>
    </source>
</evidence>
<dbReference type="Gene3D" id="1.10.287.130">
    <property type="match status" value="1"/>
</dbReference>
<protein>
    <recommendedName>
        <fullName evidence="3">histidine kinase</fullName>
        <ecNumber evidence="3">2.7.13.3</ecNumber>
    </recommendedName>
</protein>
<dbReference type="InterPro" id="IPR004358">
    <property type="entry name" value="Sig_transdc_His_kin-like_C"/>
</dbReference>